<evidence type="ECO:0000256" key="5">
    <source>
        <dbReference type="ARBA" id="ARBA00022917"/>
    </source>
</evidence>
<dbReference type="PRINTS" id="PR01040">
    <property type="entry name" value="TRNASYNTHTYR"/>
</dbReference>
<dbReference type="Gene3D" id="1.10.240.10">
    <property type="entry name" value="Tyrosyl-Transfer RNA Synthetase"/>
    <property type="match status" value="1"/>
</dbReference>
<dbReference type="SUPFAM" id="SSF52374">
    <property type="entry name" value="Nucleotidylyl transferase"/>
    <property type="match status" value="1"/>
</dbReference>
<name>A0A2M7XLX2_9BACT</name>
<evidence type="ECO:0000256" key="7">
    <source>
        <dbReference type="ARBA" id="ARBA00048248"/>
    </source>
</evidence>
<keyword evidence="4 10" id="KW-0067">ATP-binding</keyword>
<dbReference type="InterPro" id="IPR024088">
    <property type="entry name" value="Tyr-tRNA-ligase_bac-type"/>
</dbReference>
<evidence type="ECO:0000256" key="10">
    <source>
        <dbReference type="RuleBase" id="RU363036"/>
    </source>
</evidence>
<dbReference type="Pfam" id="PF00579">
    <property type="entry name" value="tRNA-synt_1b"/>
    <property type="match status" value="1"/>
</dbReference>
<evidence type="ECO:0000256" key="6">
    <source>
        <dbReference type="ARBA" id="ARBA00023146"/>
    </source>
</evidence>
<dbReference type="GO" id="GO:0005829">
    <property type="term" value="C:cytosol"/>
    <property type="evidence" value="ECO:0007669"/>
    <property type="project" value="TreeGrafter"/>
</dbReference>
<reference evidence="12" key="1">
    <citation type="submission" date="2017-09" db="EMBL/GenBank/DDBJ databases">
        <title>Depth-based differentiation of microbial function through sediment-hosted aquifers and enrichment of novel symbionts in the deep terrestrial subsurface.</title>
        <authorList>
            <person name="Probst A.J."/>
            <person name="Ladd B."/>
            <person name="Jarett J.K."/>
            <person name="Geller-Mcgrath D.E."/>
            <person name="Sieber C.M.K."/>
            <person name="Emerson J.B."/>
            <person name="Anantharaman K."/>
            <person name="Thomas B.C."/>
            <person name="Malmstrom R."/>
            <person name="Stieglmeier M."/>
            <person name="Klingl A."/>
            <person name="Woyke T."/>
            <person name="Ryan C.M."/>
            <person name="Banfield J.F."/>
        </authorList>
    </citation>
    <scope>NUCLEOTIDE SEQUENCE [LARGE SCALE GENOMIC DNA]</scope>
</reference>
<dbReference type="Gene3D" id="3.40.50.620">
    <property type="entry name" value="HUPs"/>
    <property type="match status" value="1"/>
</dbReference>
<organism evidence="11 12">
    <name type="scientific">Candidatus Shapirobacteria bacterium CG_4_9_14_3_um_filter_39_13</name>
    <dbReference type="NCBI Taxonomy" id="1974479"/>
    <lineage>
        <taxon>Bacteria</taxon>
        <taxon>Candidatus Shapironibacteriota</taxon>
    </lineage>
</organism>
<dbReference type="GO" id="GO:0005524">
    <property type="term" value="F:ATP binding"/>
    <property type="evidence" value="ECO:0007669"/>
    <property type="project" value="UniProtKB-KW"/>
</dbReference>
<keyword evidence="5 10" id="KW-0648">Protein biosynthesis</keyword>
<keyword evidence="2 10" id="KW-0436">Ligase</keyword>
<gene>
    <name evidence="11" type="primary">tyrS</name>
    <name evidence="11" type="ORF">CO169_01105</name>
</gene>
<comment type="catalytic activity">
    <reaction evidence="7">
        <text>tRNA(Tyr) + L-tyrosine + ATP = L-tyrosyl-tRNA(Tyr) + AMP + diphosphate + H(+)</text>
        <dbReference type="Rhea" id="RHEA:10220"/>
        <dbReference type="Rhea" id="RHEA-COMP:9706"/>
        <dbReference type="Rhea" id="RHEA-COMP:9707"/>
        <dbReference type="ChEBI" id="CHEBI:15378"/>
        <dbReference type="ChEBI" id="CHEBI:30616"/>
        <dbReference type="ChEBI" id="CHEBI:33019"/>
        <dbReference type="ChEBI" id="CHEBI:58315"/>
        <dbReference type="ChEBI" id="CHEBI:78442"/>
        <dbReference type="ChEBI" id="CHEBI:78536"/>
        <dbReference type="ChEBI" id="CHEBI:456215"/>
        <dbReference type="EC" id="6.1.1.1"/>
    </reaction>
</comment>
<dbReference type="PANTHER" id="PTHR11766:SF1">
    <property type="entry name" value="TYROSINE--TRNA LIGASE"/>
    <property type="match status" value="1"/>
</dbReference>
<sequence length="316" mass="36304">QIGDPTDKLATRKQLTKAEVERNSANYKELIGKILDLKRANVRFLHNEEWTNKLKPVDMLQIASQFTVSQLLERDMFQKRIEEGKEIYVHEFLYPIFQAYDSVTMNVDMEIGGNDQTFNMLAGRTLMKKMINKEKFVLTTQLLTEPGKEKMGKTEGNLIALDEKPSEMFGKIMSWPDEMIQPGFILLTDIPMEKVETEQLNPIEKKKWLAREIVTNLHSEKDAKNAEKEFEQVFQKGQLPEENITVYSIKPTKKQDIIEILTTSGLVKSNSEAKRLINQGGVDIDGFTLKEFSTDKVKDGTVIRAGKKKFVKIKIK</sequence>
<comment type="similarity">
    <text evidence="10">Belongs to the class-I aminoacyl-tRNA synthetase family.</text>
</comment>
<dbReference type="Gene3D" id="3.10.290.10">
    <property type="entry name" value="RNA-binding S4 domain"/>
    <property type="match status" value="1"/>
</dbReference>
<dbReference type="EC" id="6.1.1.1" evidence="1 8"/>
<dbReference type="PANTHER" id="PTHR11766">
    <property type="entry name" value="TYROSYL-TRNA SYNTHETASE"/>
    <property type="match status" value="1"/>
</dbReference>
<evidence type="ECO:0000256" key="8">
    <source>
        <dbReference type="NCBIfam" id="TIGR00234"/>
    </source>
</evidence>
<keyword evidence="6 10" id="KW-0030">Aminoacyl-tRNA synthetase</keyword>
<evidence type="ECO:0000256" key="9">
    <source>
        <dbReference type="PROSITE-ProRule" id="PRU00182"/>
    </source>
</evidence>
<dbReference type="InterPro" id="IPR036986">
    <property type="entry name" value="S4_RNA-bd_sf"/>
</dbReference>
<comment type="caution">
    <text evidence="11">The sequence shown here is derived from an EMBL/GenBank/DDBJ whole genome shotgun (WGS) entry which is preliminary data.</text>
</comment>
<evidence type="ECO:0000313" key="12">
    <source>
        <dbReference type="Proteomes" id="UP000230062"/>
    </source>
</evidence>
<keyword evidence="9" id="KW-0694">RNA-binding</keyword>
<dbReference type="NCBIfam" id="TIGR00234">
    <property type="entry name" value="tyrS"/>
    <property type="match status" value="1"/>
</dbReference>
<evidence type="ECO:0000256" key="2">
    <source>
        <dbReference type="ARBA" id="ARBA00022598"/>
    </source>
</evidence>
<dbReference type="AlphaFoldDB" id="A0A2M7XLX2"/>
<evidence type="ECO:0000313" key="11">
    <source>
        <dbReference type="EMBL" id="PJA49777.1"/>
    </source>
</evidence>
<dbReference type="InterPro" id="IPR002307">
    <property type="entry name" value="Tyr-tRNA-ligase"/>
</dbReference>
<dbReference type="SUPFAM" id="SSF55174">
    <property type="entry name" value="Alpha-L RNA-binding motif"/>
    <property type="match status" value="1"/>
</dbReference>
<dbReference type="PROSITE" id="PS50889">
    <property type="entry name" value="S4"/>
    <property type="match status" value="1"/>
</dbReference>
<dbReference type="GO" id="GO:0006437">
    <property type="term" value="P:tyrosyl-tRNA aminoacylation"/>
    <property type="evidence" value="ECO:0007669"/>
    <property type="project" value="UniProtKB-UniRule"/>
</dbReference>
<dbReference type="InterPro" id="IPR002305">
    <property type="entry name" value="aa-tRNA-synth_Ic"/>
</dbReference>
<evidence type="ECO:0000256" key="1">
    <source>
        <dbReference type="ARBA" id="ARBA00013160"/>
    </source>
</evidence>
<evidence type="ECO:0000256" key="4">
    <source>
        <dbReference type="ARBA" id="ARBA00022840"/>
    </source>
</evidence>
<dbReference type="EMBL" id="PFWP01000028">
    <property type="protein sequence ID" value="PJA49777.1"/>
    <property type="molecule type" value="Genomic_DNA"/>
</dbReference>
<dbReference type="CDD" id="cd00165">
    <property type="entry name" value="S4"/>
    <property type="match status" value="1"/>
</dbReference>
<dbReference type="InterPro" id="IPR014729">
    <property type="entry name" value="Rossmann-like_a/b/a_fold"/>
</dbReference>
<evidence type="ECO:0000256" key="3">
    <source>
        <dbReference type="ARBA" id="ARBA00022741"/>
    </source>
</evidence>
<dbReference type="GO" id="GO:0004831">
    <property type="term" value="F:tyrosine-tRNA ligase activity"/>
    <property type="evidence" value="ECO:0007669"/>
    <property type="project" value="UniProtKB-UniRule"/>
</dbReference>
<protein>
    <recommendedName>
        <fullName evidence="1 8">Tyrosine--tRNA ligase</fullName>
        <ecNumber evidence="1 8">6.1.1.1</ecNumber>
    </recommendedName>
</protein>
<proteinExistence type="inferred from homology"/>
<dbReference type="Proteomes" id="UP000230062">
    <property type="component" value="Unassembled WGS sequence"/>
</dbReference>
<keyword evidence="3 10" id="KW-0547">Nucleotide-binding</keyword>
<accession>A0A2M7XLX2</accession>
<dbReference type="GO" id="GO:0003723">
    <property type="term" value="F:RNA binding"/>
    <property type="evidence" value="ECO:0007669"/>
    <property type="project" value="UniProtKB-KW"/>
</dbReference>
<feature type="non-terminal residue" evidence="11">
    <location>
        <position position="1"/>
    </location>
</feature>